<dbReference type="EMBL" id="MU006779">
    <property type="protein sequence ID" value="KAF2643839.1"/>
    <property type="molecule type" value="Genomic_DNA"/>
</dbReference>
<evidence type="ECO:0000256" key="3">
    <source>
        <dbReference type="ARBA" id="ARBA00022917"/>
    </source>
</evidence>
<dbReference type="InterPro" id="IPR036788">
    <property type="entry name" value="T_IF-3_C_sf"/>
</dbReference>
<dbReference type="AlphaFoldDB" id="A0A6A6S7X9"/>
<dbReference type="OrthoDB" id="21573at2759"/>
<name>A0A6A6S7X9_9PLEO</name>
<evidence type="ECO:0000313" key="6">
    <source>
        <dbReference type="Proteomes" id="UP000799753"/>
    </source>
</evidence>
<comment type="similarity">
    <text evidence="1">Belongs to the IF-3 family.</text>
</comment>
<feature type="region of interest" description="Disordered" evidence="4">
    <location>
        <begin position="252"/>
        <end position="301"/>
    </location>
</feature>
<dbReference type="Proteomes" id="UP000799753">
    <property type="component" value="Unassembled WGS sequence"/>
</dbReference>
<dbReference type="InterPro" id="IPR001288">
    <property type="entry name" value="Translation_initiation_fac_3"/>
</dbReference>
<dbReference type="GO" id="GO:0043022">
    <property type="term" value="F:ribosome binding"/>
    <property type="evidence" value="ECO:0007669"/>
    <property type="project" value="TreeGrafter"/>
</dbReference>
<evidence type="ECO:0000256" key="4">
    <source>
        <dbReference type="SAM" id="MobiDB-lite"/>
    </source>
</evidence>
<dbReference type="GO" id="GO:0003743">
    <property type="term" value="F:translation initiation factor activity"/>
    <property type="evidence" value="ECO:0007669"/>
    <property type="project" value="UniProtKB-KW"/>
</dbReference>
<protein>
    <recommendedName>
        <fullName evidence="7">Translation initiation factor 3 N-terminal domain-containing protein</fullName>
    </recommendedName>
</protein>
<feature type="compositionally biased region" description="Basic and acidic residues" evidence="4">
    <location>
        <begin position="259"/>
        <end position="301"/>
    </location>
</feature>
<evidence type="ECO:0000256" key="1">
    <source>
        <dbReference type="ARBA" id="ARBA00005439"/>
    </source>
</evidence>
<dbReference type="PANTHER" id="PTHR10938">
    <property type="entry name" value="TRANSLATION INITIATION FACTOR IF-3"/>
    <property type="match status" value="1"/>
</dbReference>
<dbReference type="SUPFAM" id="SSF55200">
    <property type="entry name" value="Translation initiation factor IF3, C-terminal domain"/>
    <property type="match status" value="1"/>
</dbReference>
<reference evidence="5" key="1">
    <citation type="journal article" date="2020" name="Stud. Mycol.">
        <title>101 Dothideomycetes genomes: a test case for predicting lifestyles and emergence of pathogens.</title>
        <authorList>
            <person name="Haridas S."/>
            <person name="Albert R."/>
            <person name="Binder M."/>
            <person name="Bloem J."/>
            <person name="Labutti K."/>
            <person name="Salamov A."/>
            <person name="Andreopoulos B."/>
            <person name="Baker S."/>
            <person name="Barry K."/>
            <person name="Bills G."/>
            <person name="Bluhm B."/>
            <person name="Cannon C."/>
            <person name="Castanera R."/>
            <person name="Culley D."/>
            <person name="Daum C."/>
            <person name="Ezra D."/>
            <person name="Gonzalez J."/>
            <person name="Henrissat B."/>
            <person name="Kuo A."/>
            <person name="Liang C."/>
            <person name="Lipzen A."/>
            <person name="Lutzoni F."/>
            <person name="Magnuson J."/>
            <person name="Mondo S."/>
            <person name="Nolan M."/>
            <person name="Ohm R."/>
            <person name="Pangilinan J."/>
            <person name="Park H.-J."/>
            <person name="Ramirez L."/>
            <person name="Alfaro M."/>
            <person name="Sun H."/>
            <person name="Tritt A."/>
            <person name="Yoshinaga Y."/>
            <person name="Zwiers L.-H."/>
            <person name="Turgeon B."/>
            <person name="Goodwin S."/>
            <person name="Spatafora J."/>
            <person name="Crous P."/>
            <person name="Grigoriev I."/>
        </authorList>
    </citation>
    <scope>NUCLEOTIDE SEQUENCE</scope>
    <source>
        <strain evidence="5">CBS 473.64</strain>
    </source>
</reference>
<evidence type="ECO:0008006" key="7">
    <source>
        <dbReference type="Google" id="ProtNLM"/>
    </source>
</evidence>
<dbReference type="GO" id="GO:0005739">
    <property type="term" value="C:mitochondrion"/>
    <property type="evidence" value="ECO:0007669"/>
    <property type="project" value="TreeGrafter"/>
</dbReference>
<dbReference type="GO" id="GO:0070124">
    <property type="term" value="P:mitochondrial translational initiation"/>
    <property type="evidence" value="ECO:0007669"/>
    <property type="project" value="TreeGrafter"/>
</dbReference>
<proteinExistence type="inferred from homology"/>
<keyword evidence="6" id="KW-1185">Reference proteome</keyword>
<organism evidence="5 6">
    <name type="scientific">Massarina eburnea CBS 473.64</name>
    <dbReference type="NCBI Taxonomy" id="1395130"/>
    <lineage>
        <taxon>Eukaryota</taxon>
        <taxon>Fungi</taxon>
        <taxon>Dikarya</taxon>
        <taxon>Ascomycota</taxon>
        <taxon>Pezizomycotina</taxon>
        <taxon>Dothideomycetes</taxon>
        <taxon>Pleosporomycetidae</taxon>
        <taxon>Pleosporales</taxon>
        <taxon>Massarineae</taxon>
        <taxon>Massarinaceae</taxon>
        <taxon>Massarina</taxon>
    </lineage>
</organism>
<evidence type="ECO:0000313" key="5">
    <source>
        <dbReference type="EMBL" id="KAF2643839.1"/>
    </source>
</evidence>
<evidence type="ECO:0000256" key="2">
    <source>
        <dbReference type="ARBA" id="ARBA00022540"/>
    </source>
</evidence>
<sequence length="301" mass="34116">MSQYYIPSTSRALYRVFIAPTLTPAYPLRLQTPFLLPYYTTRLPSPPQTTVRHKTYKKDIQRHALSDHFTFDNAIQGTYINLVSDTGEYKQNVPLYEALRSYNRVTHHLLQLSSGEDEVDEEGYEIPGALPLCKVISKIDLRAQHTKKLEIMRRTLMGKGAGPDAKNLELNWAIAGGDLGHRLEKLKGFLKDGRKVEVLIGPKIRGRVATEEECRDLLLQVRGTVEELSGAREIKKPDGVIGGVMTLFFEGKNLGESTSPEKKPKGEAKKERKEREEKKAERRKAAEEDRRNKLKDGMANV</sequence>
<gene>
    <name evidence="5" type="ORF">P280DRAFT_466569</name>
</gene>
<dbReference type="GO" id="GO:0032790">
    <property type="term" value="P:ribosome disassembly"/>
    <property type="evidence" value="ECO:0007669"/>
    <property type="project" value="TreeGrafter"/>
</dbReference>
<keyword evidence="3" id="KW-0648">Protein biosynthesis</keyword>
<dbReference type="Gene3D" id="3.30.110.10">
    <property type="entry name" value="Translation initiation factor 3 (IF-3), C-terminal domain"/>
    <property type="match status" value="1"/>
</dbReference>
<keyword evidence="2" id="KW-0396">Initiation factor</keyword>
<dbReference type="PANTHER" id="PTHR10938:SF0">
    <property type="entry name" value="TRANSLATION INITIATION FACTOR IF-3, MITOCHONDRIAL"/>
    <property type="match status" value="1"/>
</dbReference>
<accession>A0A6A6S7X9</accession>